<proteinExistence type="predicted"/>
<organism evidence="1 2">
    <name type="scientific">Paracoccus siganidrum</name>
    <dbReference type="NCBI Taxonomy" id="1276757"/>
    <lineage>
        <taxon>Bacteria</taxon>
        <taxon>Pseudomonadati</taxon>
        <taxon>Pseudomonadota</taxon>
        <taxon>Alphaproteobacteria</taxon>
        <taxon>Rhodobacterales</taxon>
        <taxon>Paracoccaceae</taxon>
        <taxon>Paracoccus</taxon>
    </lineage>
</organism>
<reference evidence="2" key="1">
    <citation type="submission" date="2018-09" db="EMBL/GenBank/DDBJ databases">
        <title>Paracoccus onubensis nov. sp. a moderate halophilic bacterium isolated from Gruta de las Maravillas (Aracena, Spain).</title>
        <authorList>
            <person name="Jurado V."/>
            <person name="Gutierrez-Patricio S."/>
            <person name="Gonzalez-Pimentel J.L."/>
            <person name="Miller A.Z."/>
            <person name="Laiz L."/>
            <person name="Saiz-Jimenez C."/>
        </authorList>
    </citation>
    <scope>NUCLEOTIDE SEQUENCE [LARGE SCALE GENOMIC DNA]</scope>
    <source>
        <strain evidence="2">DSM 26381</strain>
    </source>
</reference>
<dbReference type="EMBL" id="QZEW01000013">
    <property type="protein sequence ID" value="RJL19925.1"/>
    <property type="molecule type" value="Genomic_DNA"/>
</dbReference>
<sequence length="132" mass="14601">MPGAEHGRDRSRSLAARLDGALFRLTTRRMGPRQLRALELQPLADRVRAQGWQIRSAGPRWFTVWSGDAARLAQESTLLLPAPWIGLTEPEMLAILTLQAQRQGLLPADSGWLGPLIQSGRSKLWLAQRSGA</sequence>
<accession>A0A419AAF6</accession>
<dbReference type="AlphaFoldDB" id="A0A419AAF6"/>
<dbReference type="RefSeq" id="WP_119896932.1">
    <property type="nucleotide sequence ID" value="NZ_QNRC01000010.1"/>
</dbReference>
<keyword evidence="2" id="KW-1185">Reference proteome</keyword>
<dbReference type="Proteomes" id="UP000283587">
    <property type="component" value="Unassembled WGS sequence"/>
</dbReference>
<protein>
    <submittedName>
        <fullName evidence="1">Uncharacterized protein</fullName>
    </submittedName>
</protein>
<dbReference type="OrthoDB" id="7779240at2"/>
<evidence type="ECO:0000313" key="2">
    <source>
        <dbReference type="Proteomes" id="UP000283587"/>
    </source>
</evidence>
<comment type="caution">
    <text evidence="1">The sequence shown here is derived from an EMBL/GenBank/DDBJ whole genome shotgun (WGS) entry which is preliminary data.</text>
</comment>
<gene>
    <name evidence="1" type="ORF">D3P05_04185</name>
</gene>
<name>A0A419AAF6_9RHOB</name>
<evidence type="ECO:0000313" key="1">
    <source>
        <dbReference type="EMBL" id="RJL19925.1"/>
    </source>
</evidence>